<dbReference type="InterPro" id="IPR018200">
    <property type="entry name" value="USP_CS"/>
</dbReference>
<dbReference type="Pfam" id="PF25985">
    <property type="entry name" value="Ubiquitin_USP47_N"/>
    <property type="match status" value="1"/>
</dbReference>
<feature type="compositionally biased region" description="Polar residues" evidence="11">
    <location>
        <begin position="475"/>
        <end position="493"/>
    </location>
</feature>
<evidence type="ECO:0000256" key="5">
    <source>
        <dbReference type="ARBA" id="ARBA00022786"/>
    </source>
</evidence>
<evidence type="ECO:0000256" key="8">
    <source>
        <dbReference type="ARBA" id="ARBA00026136"/>
    </source>
</evidence>
<dbReference type="PANTHER" id="PTHR24006">
    <property type="entry name" value="UBIQUITIN CARBOXYL-TERMINAL HYDROLASE"/>
    <property type="match status" value="1"/>
</dbReference>
<dbReference type="Pfam" id="PF00443">
    <property type="entry name" value="UCH"/>
    <property type="match status" value="1"/>
</dbReference>
<feature type="compositionally biased region" description="Polar residues" evidence="11">
    <location>
        <begin position="889"/>
        <end position="898"/>
    </location>
</feature>
<protein>
    <recommendedName>
        <fullName evidence="8">Ubiquitin carboxyl-terminal hydrolase 47</fullName>
        <ecNumber evidence="3">3.4.19.12</ecNumber>
    </recommendedName>
    <alternativeName>
        <fullName evidence="9">Ubiquitin thioesterase 47</fullName>
    </alternativeName>
    <alternativeName>
        <fullName evidence="10">Ubiquitin-specific-processing protease 47</fullName>
    </alternativeName>
</protein>
<dbReference type="EC" id="3.4.19.12" evidence="3"/>
<dbReference type="PROSITE" id="PS00973">
    <property type="entry name" value="USP_2"/>
    <property type="match status" value="1"/>
</dbReference>
<keyword evidence="5" id="KW-0833">Ubl conjugation pathway</keyword>
<sequence>MVPGDNTQVVPIEGTMCAKDDEPKANCIIRDMTALGANMSQSNRVTLVLPISTTAQQLMSLVAESFSYKVDSFDLVLQIHNDSVDVSAKTTETLAEMGFDHEAHNRNNLILIVKDEEQYHRTQMPVEDANPSLNELHVGAAAGAGDGEALKSEPSASAYSETDYYCNKCSFNTNALIKHDIGYVGLVNQAMTCYLNSLLQTLFMTPEFRNALYRWEFDGKKEDEDKSIPFQLQKLFLQLQISKRHAIETTELTRSFGWDSSEAWQQHDVQELCRVMFDALEHKFHNTGQAHLINHLYQGKLKDYVKCLECGYESAREDTYLDIPLPVRPFGQTETYNSVEEALRAFVQPEVLEDTNQYLCEKCNKKCNAHKGLKFITFPYLLTLQLKRFDFDYNTMHRIKLNDKVTFPEVLNLNSFVVNDCETETNDDASTTDSGSALDEDLGPPVNSGTSESSVTMAMSDTVQDDDEGIDLGCSSGSTQNNQEVSANEKNLRHSASTKGPFVYELFSIMVHSGSANGGHYYAYIKSFKDGQWYCFNDQSVMKITHDDIRKTYGGGPSRGYYSGTYSCSTNAYMLMYRQIDKEKNAEAMCVGDFPEHTTKLVSSMQEQEELEQQQREIERNMCKIKLFCQHPIQNRLVDMRLRVNKDTTLAEATATAHKIMALDGVVSIDRCRLVKYDELHDSLECSFEDSDDVSMGELLGGAKSNYKFDLLLEIRPPDKPFQVYSPGGTTVKVFRIHLDKEEIDEPITVRGCLMDTVEVFQNQVLEALGCTCDAPVRMVLMKYSNDMRLLVNMTKTLKSEGFYRSTKVFVEYPSTEDAQVPFEQSRLCQILDRFEHTITLSVVLPAVSNEILEKLGIPLVYANYDVSANDEANFADGSAEGQAFTPPGDNNSGSPQNFDGDDEGIGDSECDNGGGAHGNGTSEGVSDQSEDSSLTDSDRTIVEWSSSQSRDVIMKWNESCSDETIEVKPDEAENLEYWDENCAGDESQEKFFFRAYPYYDPDDRMLRVLVDKRITLGAFKKYLEPYVCVATNYFKIYRLYAYNREFECSRLNENLAAFGDNTKVFVRLGRVLRKGEYNLKIYQLQLNNAEPAKFLLDWVISEGMTVLDAKKELLPEISSKCGLNFPLSQFRLRKKTWRTPGPILLDYRKFDEDIPMFANWEAFVEVLPGPDPLTQPTQMAVFLRRWRPSTFQVDSFEEIILDTSSVDELKEKVSQLSDIPTEFIDFAKGQGSFPCDTSLLTIHKDLDWNPQVSSLNSTPLYICDDGHVIYYKDNREQLKQLSEDEKREITNKEQTKFHNICSNSYSPRKERALKIYTDAVPTTTAVSSTEPDVD</sequence>
<dbReference type="InterPro" id="IPR050164">
    <property type="entry name" value="Peptidase_C19"/>
</dbReference>
<evidence type="ECO:0000313" key="14">
    <source>
        <dbReference type="Proteomes" id="UP000014500"/>
    </source>
</evidence>
<evidence type="ECO:0000259" key="12">
    <source>
        <dbReference type="PROSITE" id="PS50235"/>
    </source>
</evidence>
<evidence type="ECO:0000256" key="1">
    <source>
        <dbReference type="ARBA" id="ARBA00000707"/>
    </source>
</evidence>
<feature type="compositionally biased region" description="Acidic residues" evidence="11">
    <location>
        <begin position="900"/>
        <end position="911"/>
    </location>
</feature>
<dbReference type="PhylomeDB" id="T1J5G5"/>
<dbReference type="OMA" id="CEWIVSK"/>
<feature type="region of interest" description="Disordered" evidence="11">
    <location>
        <begin position="424"/>
        <end position="457"/>
    </location>
</feature>
<evidence type="ECO:0000313" key="13">
    <source>
        <dbReference type="EnsemblMetazoa" id="SMAR008865-PA"/>
    </source>
</evidence>
<evidence type="ECO:0000256" key="2">
    <source>
        <dbReference type="ARBA" id="ARBA00009085"/>
    </source>
</evidence>
<proteinExistence type="inferred from homology"/>
<evidence type="ECO:0000256" key="10">
    <source>
        <dbReference type="ARBA" id="ARBA00032453"/>
    </source>
</evidence>
<dbReference type="PANTHER" id="PTHR24006:SF702">
    <property type="entry name" value="UBIQUITIN CARBOXYL-TERMINAL HYDROLASE 47"/>
    <property type="match status" value="1"/>
</dbReference>
<dbReference type="Gene3D" id="3.90.70.10">
    <property type="entry name" value="Cysteine proteinases"/>
    <property type="match status" value="1"/>
</dbReference>
<evidence type="ECO:0000256" key="7">
    <source>
        <dbReference type="ARBA" id="ARBA00022807"/>
    </source>
</evidence>
<keyword evidence="7" id="KW-0788">Thiol protease</keyword>
<comment type="catalytic activity">
    <reaction evidence="1">
        <text>Thiol-dependent hydrolysis of ester, thioester, amide, peptide and isopeptide bonds formed by the C-terminal Gly of ubiquitin (a 76-residue protein attached to proteins as an intracellular targeting signal).</text>
        <dbReference type="EC" id="3.4.19.12"/>
    </reaction>
</comment>
<dbReference type="HOGENOM" id="CLU_002928_0_0_1"/>
<reference evidence="13" key="2">
    <citation type="submission" date="2015-02" db="UniProtKB">
        <authorList>
            <consortium name="EnsemblMetazoa"/>
        </authorList>
    </citation>
    <scope>IDENTIFICATION</scope>
</reference>
<dbReference type="InterPro" id="IPR045578">
    <property type="entry name" value="USP47_C"/>
</dbReference>
<dbReference type="GO" id="GO:0005634">
    <property type="term" value="C:nucleus"/>
    <property type="evidence" value="ECO:0007669"/>
    <property type="project" value="TreeGrafter"/>
</dbReference>
<name>T1J5G5_STRMM</name>
<keyword evidence="14" id="KW-1185">Reference proteome</keyword>
<keyword evidence="4" id="KW-0645">Protease</keyword>
<dbReference type="PROSITE" id="PS00972">
    <property type="entry name" value="USP_1"/>
    <property type="match status" value="1"/>
</dbReference>
<evidence type="ECO:0000256" key="4">
    <source>
        <dbReference type="ARBA" id="ARBA00022670"/>
    </source>
</evidence>
<dbReference type="Proteomes" id="UP000014500">
    <property type="component" value="Unassembled WGS sequence"/>
</dbReference>
<dbReference type="InterPro" id="IPR001394">
    <property type="entry name" value="Peptidase_C19_UCH"/>
</dbReference>
<comment type="similarity">
    <text evidence="2">Belongs to the peptidase C19 family.</text>
</comment>
<dbReference type="GO" id="GO:0016579">
    <property type="term" value="P:protein deubiquitination"/>
    <property type="evidence" value="ECO:0007669"/>
    <property type="project" value="InterPro"/>
</dbReference>
<reference evidence="14" key="1">
    <citation type="submission" date="2011-05" db="EMBL/GenBank/DDBJ databases">
        <authorList>
            <person name="Richards S.R."/>
            <person name="Qu J."/>
            <person name="Jiang H."/>
            <person name="Jhangiani S.N."/>
            <person name="Agravi P."/>
            <person name="Goodspeed R."/>
            <person name="Gross S."/>
            <person name="Mandapat C."/>
            <person name="Jackson L."/>
            <person name="Mathew T."/>
            <person name="Pu L."/>
            <person name="Thornton R."/>
            <person name="Saada N."/>
            <person name="Wilczek-Boney K.B."/>
            <person name="Lee S."/>
            <person name="Kovar C."/>
            <person name="Wu Y."/>
            <person name="Scherer S.E."/>
            <person name="Worley K.C."/>
            <person name="Muzny D.M."/>
            <person name="Gibbs R."/>
        </authorList>
    </citation>
    <scope>NUCLEOTIDE SEQUENCE</scope>
    <source>
        <strain evidence="14">Brora</strain>
    </source>
</reference>
<feature type="region of interest" description="Disordered" evidence="11">
    <location>
        <begin position="878"/>
        <end position="940"/>
    </location>
</feature>
<evidence type="ECO:0000256" key="9">
    <source>
        <dbReference type="ARBA" id="ARBA00029910"/>
    </source>
</evidence>
<dbReference type="InterPro" id="IPR038765">
    <property type="entry name" value="Papain-like_cys_pep_sf"/>
</dbReference>
<dbReference type="STRING" id="126957.T1J5G5"/>
<evidence type="ECO:0000256" key="3">
    <source>
        <dbReference type="ARBA" id="ARBA00012759"/>
    </source>
</evidence>
<dbReference type="GO" id="GO:0006508">
    <property type="term" value="P:proteolysis"/>
    <property type="evidence" value="ECO:0007669"/>
    <property type="project" value="UniProtKB-KW"/>
</dbReference>
<dbReference type="eggNOG" id="KOG4598">
    <property type="taxonomic scope" value="Eukaryota"/>
</dbReference>
<dbReference type="Pfam" id="PF19718">
    <property type="entry name" value="USP47_C"/>
    <property type="match status" value="1"/>
</dbReference>
<keyword evidence="6" id="KW-0378">Hydrolase</keyword>
<dbReference type="GO" id="GO:0005829">
    <property type="term" value="C:cytosol"/>
    <property type="evidence" value="ECO:0007669"/>
    <property type="project" value="TreeGrafter"/>
</dbReference>
<dbReference type="SUPFAM" id="SSF54001">
    <property type="entry name" value="Cysteine proteinases"/>
    <property type="match status" value="1"/>
</dbReference>
<accession>T1J5G5</accession>
<feature type="region of interest" description="Disordered" evidence="11">
    <location>
        <begin position="469"/>
        <end position="493"/>
    </location>
</feature>
<feature type="compositionally biased region" description="Polar residues" evidence="11">
    <location>
        <begin position="920"/>
        <end position="936"/>
    </location>
</feature>
<organism evidence="13 14">
    <name type="scientific">Strigamia maritima</name>
    <name type="common">European centipede</name>
    <name type="synonym">Geophilus maritimus</name>
    <dbReference type="NCBI Taxonomy" id="126957"/>
    <lineage>
        <taxon>Eukaryota</taxon>
        <taxon>Metazoa</taxon>
        <taxon>Ecdysozoa</taxon>
        <taxon>Arthropoda</taxon>
        <taxon>Myriapoda</taxon>
        <taxon>Chilopoda</taxon>
        <taxon>Pleurostigmophora</taxon>
        <taxon>Geophilomorpha</taxon>
        <taxon>Linotaeniidae</taxon>
        <taxon>Strigamia</taxon>
    </lineage>
</organism>
<feature type="compositionally biased region" description="Polar residues" evidence="11">
    <location>
        <begin position="447"/>
        <end position="457"/>
    </location>
</feature>
<dbReference type="EMBL" id="JH431861">
    <property type="status" value="NOT_ANNOTATED_CDS"/>
    <property type="molecule type" value="Genomic_DNA"/>
</dbReference>
<evidence type="ECO:0000256" key="11">
    <source>
        <dbReference type="SAM" id="MobiDB-lite"/>
    </source>
</evidence>
<dbReference type="EnsemblMetazoa" id="SMAR008865-RA">
    <property type="protein sequence ID" value="SMAR008865-PA"/>
    <property type="gene ID" value="SMAR008865"/>
</dbReference>
<evidence type="ECO:0000256" key="6">
    <source>
        <dbReference type="ARBA" id="ARBA00022801"/>
    </source>
</evidence>
<dbReference type="PROSITE" id="PS50235">
    <property type="entry name" value="USP_3"/>
    <property type="match status" value="1"/>
</dbReference>
<feature type="domain" description="USP" evidence="12">
    <location>
        <begin position="184"/>
        <end position="580"/>
    </location>
</feature>
<dbReference type="GO" id="GO:0004843">
    <property type="term" value="F:cysteine-type deubiquitinase activity"/>
    <property type="evidence" value="ECO:0007669"/>
    <property type="project" value="UniProtKB-EC"/>
</dbReference>
<dbReference type="InterPro" id="IPR028889">
    <property type="entry name" value="USP"/>
</dbReference>
<dbReference type="CDD" id="cd02659">
    <property type="entry name" value="peptidase_C19C"/>
    <property type="match status" value="1"/>
</dbReference>